<dbReference type="Proteomes" id="UP000644115">
    <property type="component" value="Unassembled WGS sequence"/>
</dbReference>
<gene>
    <name evidence="1" type="ORF">H8876_03200</name>
</gene>
<dbReference type="EMBL" id="JACRWC010000045">
    <property type="protein sequence ID" value="MBC5999006.1"/>
    <property type="molecule type" value="Genomic_DNA"/>
</dbReference>
<protein>
    <submittedName>
        <fullName evidence="1">Uncharacterized protein</fullName>
    </submittedName>
</protein>
<evidence type="ECO:0000313" key="1">
    <source>
        <dbReference type="EMBL" id="MBC5999006.1"/>
    </source>
</evidence>
<evidence type="ECO:0000313" key="2">
    <source>
        <dbReference type="Proteomes" id="UP000644115"/>
    </source>
</evidence>
<dbReference type="RefSeq" id="WP_249286491.1">
    <property type="nucleotide sequence ID" value="NZ_JACRWC010000045.1"/>
</dbReference>
<accession>A0A923SMD8</accession>
<name>A0A923SMD8_9FIRM</name>
<organism evidence="1 2">
    <name type="scientific">Lentihominibacter faecis</name>
    <dbReference type="NCBI Taxonomy" id="2764712"/>
    <lineage>
        <taxon>Bacteria</taxon>
        <taxon>Bacillati</taxon>
        <taxon>Bacillota</taxon>
        <taxon>Clostridia</taxon>
        <taxon>Peptostreptococcales</taxon>
        <taxon>Anaerovoracaceae</taxon>
        <taxon>Lentihominibacter</taxon>
    </lineage>
</organism>
<reference evidence="1" key="1">
    <citation type="submission" date="2020-08" db="EMBL/GenBank/DDBJ databases">
        <authorList>
            <person name="Liu C."/>
            <person name="Sun Q."/>
        </authorList>
    </citation>
    <scope>NUCLEOTIDE SEQUENCE</scope>
    <source>
        <strain evidence="1">BX16</strain>
    </source>
</reference>
<keyword evidence="2" id="KW-1185">Reference proteome</keyword>
<dbReference type="AlphaFoldDB" id="A0A923SMD8"/>
<sequence>MELREGTKVTCLKCGKGIYKPAGADYKTAHSFLCDKCNDEVRFTPNVTVE</sequence>
<proteinExistence type="predicted"/>
<comment type="caution">
    <text evidence="1">The sequence shown here is derived from an EMBL/GenBank/DDBJ whole genome shotgun (WGS) entry which is preliminary data.</text>
</comment>